<gene>
    <name evidence="5" type="ORF">HZ995_14015</name>
</gene>
<dbReference type="KEGG" id="cact:HZ995_14015"/>
<dbReference type="Proteomes" id="UP000665026">
    <property type="component" value="Chromosome"/>
</dbReference>
<name>A0A975EP40_9RHOB</name>
<proteinExistence type="predicted"/>
<dbReference type="InterPro" id="IPR002577">
    <property type="entry name" value="HTH_HxlR"/>
</dbReference>
<dbReference type="InterPro" id="IPR036390">
    <property type="entry name" value="WH_DNA-bd_sf"/>
</dbReference>
<sequence>MERDSTPDPMIHAMAHVGGKWKLMILYVIDNGSNRFGAMQREIPKITKQMLSQQLRLLEADGLLKRKIFAEIPPRVEYSLTKRGRALLKVVNAMKTWGEQDLAASEKPEEKSQLAMDL</sequence>
<organism evidence="5 6">
    <name type="scientific">Cognatishimia activa</name>
    <dbReference type="NCBI Taxonomy" id="1715691"/>
    <lineage>
        <taxon>Bacteria</taxon>
        <taxon>Pseudomonadati</taxon>
        <taxon>Pseudomonadota</taxon>
        <taxon>Alphaproteobacteria</taxon>
        <taxon>Rhodobacterales</taxon>
        <taxon>Paracoccaceae</taxon>
        <taxon>Cognatishimia</taxon>
    </lineage>
</organism>
<evidence type="ECO:0000256" key="1">
    <source>
        <dbReference type="ARBA" id="ARBA00023015"/>
    </source>
</evidence>
<evidence type="ECO:0000256" key="2">
    <source>
        <dbReference type="ARBA" id="ARBA00023125"/>
    </source>
</evidence>
<feature type="domain" description="HTH hxlR-type" evidence="4">
    <location>
        <begin position="6"/>
        <end position="106"/>
    </location>
</feature>
<dbReference type="EMBL" id="CP060010">
    <property type="protein sequence ID" value="QTN35579.1"/>
    <property type="molecule type" value="Genomic_DNA"/>
</dbReference>
<evidence type="ECO:0000313" key="6">
    <source>
        <dbReference type="Proteomes" id="UP000665026"/>
    </source>
</evidence>
<dbReference type="Gene3D" id="1.10.10.10">
    <property type="entry name" value="Winged helix-like DNA-binding domain superfamily/Winged helix DNA-binding domain"/>
    <property type="match status" value="1"/>
</dbReference>
<dbReference type="PANTHER" id="PTHR33204">
    <property type="entry name" value="TRANSCRIPTIONAL REGULATOR, MARR FAMILY"/>
    <property type="match status" value="1"/>
</dbReference>
<accession>A0A975EP40</accession>
<dbReference type="AlphaFoldDB" id="A0A975EP40"/>
<dbReference type="Pfam" id="PF01638">
    <property type="entry name" value="HxlR"/>
    <property type="match status" value="1"/>
</dbReference>
<dbReference type="InterPro" id="IPR036388">
    <property type="entry name" value="WH-like_DNA-bd_sf"/>
</dbReference>
<reference evidence="5" key="1">
    <citation type="submission" date="2020-07" db="EMBL/GenBank/DDBJ databases">
        <title>Genome sequences of bacteria associated with the marine, planktonic diatom Thalassiosira profunda strain ECT2AJA-044.</title>
        <authorList>
            <person name="Gargas C.B."/>
            <person name="Roberts W.R."/>
            <person name="Alverson A.J."/>
        </authorList>
    </citation>
    <scope>NUCLEOTIDE SEQUENCE</scope>
    <source>
        <strain evidence="5">ECT2AJA-044</strain>
    </source>
</reference>
<protein>
    <submittedName>
        <fullName evidence="5">Helix-turn-helix transcriptional regulator</fullName>
    </submittedName>
</protein>
<evidence type="ECO:0000259" key="4">
    <source>
        <dbReference type="PROSITE" id="PS51118"/>
    </source>
</evidence>
<dbReference type="GO" id="GO:0003677">
    <property type="term" value="F:DNA binding"/>
    <property type="evidence" value="ECO:0007669"/>
    <property type="project" value="UniProtKB-KW"/>
</dbReference>
<dbReference type="PROSITE" id="PS51118">
    <property type="entry name" value="HTH_HXLR"/>
    <property type="match status" value="1"/>
</dbReference>
<keyword evidence="1" id="KW-0805">Transcription regulation</keyword>
<evidence type="ECO:0000313" key="5">
    <source>
        <dbReference type="EMBL" id="QTN35579.1"/>
    </source>
</evidence>
<keyword evidence="3" id="KW-0804">Transcription</keyword>
<dbReference type="SUPFAM" id="SSF46785">
    <property type="entry name" value="Winged helix' DNA-binding domain"/>
    <property type="match status" value="1"/>
</dbReference>
<keyword evidence="2" id="KW-0238">DNA-binding</keyword>
<dbReference type="RefSeq" id="WP_209356283.1">
    <property type="nucleotide sequence ID" value="NZ_CP060010.1"/>
</dbReference>
<evidence type="ECO:0000256" key="3">
    <source>
        <dbReference type="ARBA" id="ARBA00023163"/>
    </source>
</evidence>